<reference evidence="1 2" key="1">
    <citation type="submission" date="2018-06" db="EMBL/GenBank/DDBJ databases">
        <title>Genomic Encyclopedia of Type Strains, Phase III (KMG-III): the genomes of soil and plant-associated and newly described type strains.</title>
        <authorList>
            <person name="Whitman W."/>
        </authorList>
    </citation>
    <scope>NUCLEOTIDE SEQUENCE [LARGE SCALE GENOMIC DNA]</scope>
    <source>
        <strain evidence="1 2">LMG 23644</strain>
    </source>
</reference>
<gene>
    <name evidence="1" type="ORF">BX591_103362</name>
</gene>
<evidence type="ECO:0008006" key="3">
    <source>
        <dbReference type="Google" id="ProtNLM"/>
    </source>
</evidence>
<evidence type="ECO:0000313" key="1">
    <source>
        <dbReference type="EMBL" id="RAS37508.1"/>
    </source>
</evidence>
<sequence length="80" mass="8996">MNLSGKITDEKGNWVVNAETNESGGGFSCEIHMTIHSEGGEFAHEYKAERTFDTKQDAVLYGLREGMVWIDLKMSRTIRA</sequence>
<comment type="caution">
    <text evidence="1">The sequence shown here is derived from an EMBL/GenBank/DDBJ whole genome shotgun (WGS) entry which is preliminary data.</text>
</comment>
<organism evidence="1 2">
    <name type="scientific">Paraburkholderia bryophila</name>
    <dbReference type="NCBI Taxonomy" id="420952"/>
    <lineage>
        <taxon>Bacteria</taxon>
        <taxon>Pseudomonadati</taxon>
        <taxon>Pseudomonadota</taxon>
        <taxon>Betaproteobacteria</taxon>
        <taxon>Burkholderiales</taxon>
        <taxon>Burkholderiaceae</taxon>
        <taxon>Paraburkholderia</taxon>
    </lineage>
</organism>
<name>A0A329CT88_9BURK</name>
<dbReference type="Proteomes" id="UP000248918">
    <property type="component" value="Unassembled WGS sequence"/>
</dbReference>
<accession>A0A329CT88</accession>
<dbReference type="RefSeq" id="WP_111930224.1">
    <property type="nucleotide sequence ID" value="NZ_CADFFP010000002.1"/>
</dbReference>
<protein>
    <recommendedName>
        <fullName evidence="3">UDP-glucose 4-epimerase</fullName>
    </recommendedName>
</protein>
<proteinExistence type="predicted"/>
<evidence type="ECO:0000313" key="2">
    <source>
        <dbReference type="Proteomes" id="UP000248918"/>
    </source>
</evidence>
<dbReference type="OrthoDB" id="9154435at2"/>
<dbReference type="AlphaFoldDB" id="A0A329CT88"/>
<dbReference type="EMBL" id="QLTK01000003">
    <property type="protein sequence ID" value="RAS37508.1"/>
    <property type="molecule type" value="Genomic_DNA"/>
</dbReference>